<dbReference type="InterPro" id="IPR033992">
    <property type="entry name" value="NKR-like_CTLD"/>
</dbReference>
<keyword evidence="5" id="KW-1185">Reference proteome</keyword>
<sequence>CPYEWVGYRNSCYFVSKEEGSWNWSQERCSSHGATLAVLKEQWELEFLSRLKGTTDSWLGLQRRGEHLEWVDGSIFNQTFPVAGQEECLFLNKHGISSSSCSQLRPYLCSKALASG</sequence>
<dbReference type="PANTHER" id="PTHR45710">
    <property type="entry name" value="C-TYPE LECTIN DOMAIN-CONTAINING PROTEIN 180"/>
    <property type="match status" value="1"/>
</dbReference>
<feature type="domain" description="C-type lectin" evidence="3">
    <location>
        <begin position="8"/>
        <end position="110"/>
    </location>
</feature>
<dbReference type="InterPro" id="IPR050828">
    <property type="entry name" value="C-type_lectin/matrix_domain"/>
</dbReference>
<evidence type="ECO:0000256" key="2">
    <source>
        <dbReference type="ARBA" id="ARBA00022734"/>
    </source>
</evidence>
<dbReference type="InterPro" id="IPR001304">
    <property type="entry name" value="C-type_lectin-like"/>
</dbReference>
<dbReference type="Pfam" id="PF00059">
    <property type="entry name" value="Lectin_C"/>
    <property type="match status" value="1"/>
</dbReference>
<keyword evidence="2" id="KW-0430">Lectin</keyword>
<gene>
    <name evidence="4" type="primary">Clec2b</name>
    <name evidence="4" type="ORF">CENBEN_R01169</name>
</gene>
<reference evidence="4 5" key="1">
    <citation type="submission" date="2020-02" db="EMBL/GenBank/DDBJ databases">
        <title>Bird 10,000 Genomes (B10K) Project - Family phase.</title>
        <authorList>
            <person name="Zhang G."/>
        </authorList>
    </citation>
    <scope>NUCLEOTIDE SEQUENCE [LARGE SCALE GENOMIC DNA]</scope>
    <source>
        <strain evidence="4">B10K-DU-017-21</strain>
    </source>
</reference>
<dbReference type="Proteomes" id="UP000632886">
    <property type="component" value="Unassembled WGS sequence"/>
</dbReference>
<feature type="non-terminal residue" evidence="4">
    <location>
        <position position="1"/>
    </location>
</feature>
<evidence type="ECO:0000259" key="3">
    <source>
        <dbReference type="PROSITE" id="PS50041"/>
    </source>
</evidence>
<dbReference type="InterPro" id="IPR016187">
    <property type="entry name" value="CTDL_fold"/>
</dbReference>
<dbReference type="PANTHER" id="PTHR45710:SF35">
    <property type="entry name" value="C-TYPE LECTIN DOMAIN FAMILY 2 MEMBER D"/>
    <property type="match status" value="1"/>
</dbReference>
<accession>A0A852MFT4</accession>
<dbReference type="PROSITE" id="PS50041">
    <property type="entry name" value="C_TYPE_LECTIN_2"/>
    <property type="match status" value="1"/>
</dbReference>
<dbReference type="AlphaFoldDB" id="A0A852MFT4"/>
<evidence type="ECO:0000313" key="4">
    <source>
        <dbReference type="EMBL" id="NXX99202.1"/>
    </source>
</evidence>
<proteinExistence type="predicted"/>
<dbReference type="GO" id="GO:0005886">
    <property type="term" value="C:plasma membrane"/>
    <property type="evidence" value="ECO:0007669"/>
    <property type="project" value="UniProtKB-SubCell"/>
</dbReference>
<dbReference type="EMBL" id="WBNK01003107">
    <property type="protein sequence ID" value="NXX99202.1"/>
    <property type="molecule type" value="Genomic_DNA"/>
</dbReference>
<dbReference type="GO" id="GO:0030246">
    <property type="term" value="F:carbohydrate binding"/>
    <property type="evidence" value="ECO:0007669"/>
    <property type="project" value="UniProtKB-KW"/>
</dbReference>
<comment type="subcellular location">
    <subcellularLocation>
        <location evidence="1">Cell membrane</location>
        <topology evidence="1">Single-pass type II membrane protein</topology>
    </subcellularLocation>
</comment>
<dbReference type="CDD" id="cd03593">
    <property type="entry name" value="CLECT_NK_receptors_like"/>
    <property type="match status" value="1"/>
</dbReference>
<dbReference type="InterPro" id="IPR016186">
    <property type="entry name" value="C-type_lectin-like/link_sf"/>
</dbReference>
<evidence type="ECO:0000256" key="1">
    <source>
        <dbReference type="ARBA" id="ARBA00004401"/>
    </source>
</evidence>
<name>A0A852MFT4_9AVES</name>
<dbReference type="SUPFAM" id="SSF56436">
    <property type="entry name" value="C-type lectin-like"/>
    <property type="match status" value="1"/>
</dbReference>
<dbReference type="Gene3D" id="3.10.100.10">
    <property type="entry name" value="Mannose-Binding Protein A, subunit A"/>
    <property type="match status" value="1"/>
</dbReference>
<protein>
    <submittedName>
        <fullName evidence="4">CLC2B protein</fullName>
    </submittedName>
</protein>
<feature type="non-terminal residue" evidence="4">
    <location>
        <position position="116"/>
    </location>
</feature>
<comment type="caution">
    <text evidence="4">The sequence shown here is derived from an EMBL/GenBank/DDBJ whole genome shotgun (WGS) entry which is preliminary data.</text>
</comment>
<evidence type="ECO:0000313" key="5">
    <source>
        <dbReference type="Proteomes" id="UP000632886"/>
    </source>
</evidence>
<organism evidence="4 5">
    <name type="scientific">Centropus bengalensis</name>
    <name type="common">lesser coucal</name>
    <dbReference type="NCBI Taxonomy" id="1463675"/>
    <lineage>
        <taxon>Eukaryota</taxon>
        <taxon>Metazoa</taxon>
        <taxon>Chordata</taxon>
        <taxon>Craniata</taxon>
        <taxon>Vertebrata</taxon>
        <taxon>Euteleostomi</taxon>
        <taxon>Archelosauria</taxon>
        <taxon>Archosauria</taxon>
        <taxon>Dinosauria</taxon>
        <taxon>Saurischia</taxon>
        <taxon>Theropoda</taxon>
        <taxon>Coelurosauria</taxon>
        <taxon>Aves</taxon>
        <taxon>Neognathae</taxon>
        <taxon>Neoaves</taxon>
        <taxon>Otidimorphae</taxon>
        <taxon>Cuculiformes</taxon>
        <taxon>Centropidae</taxon>
        <taxon>Centropus</taxon>
    </lineage>
</organism>
<dbReference type="SMART" id="SM00034">
    <property type="entry name" value="CLECT"/>
    <property type="match status" value="1"/>
</dbReference>